<comment type="caution">
    <text evidence="1">The sequence shown here is derived from an EMBL/GenBank/DDBJ whole genome shotgun (WGS) entry which is preliminary data.</text>
</comment>
<evidence type="ECO:0000313" key="2">
    <source>
        <dbReference type="Proteomes" id="UP001207408"/>
    </source>
</evidence>
<organism evidence="1 2">
    <name type="scientific">Plebeiibacterium marinum</name>
    <dbReference type="NCBI Taxonomy" id="2992111"/>
    <lineage>
        <taxon>Bacteria</taxon>
        <taxon>Pseudomonadati</taxon>
        <taxon>Bacteroidota</taxon>
        <taxon>Bacteroidia</taxon>
        <taxon>Marinilabiliales</taxon>
        <taxon>Marinilabiliaceae</taxon>
        <taxon>Plebeiibacterium</taxon>
    </lineage>
</organism>
<gene>
    <name evidence="1" type="ORF">OM074_08500</name>
</gene>
<keyword evidence="2" id="KW-1185">Reference proteome</keyword>
<evidence type="ECO:0000313" key="1">
    <source>
        <dbReference type="EMBL" id="MCW3805668.1"/>
    </source>
</evidence>
<dbReference type="RefSeq" id="WP_301199037.1">
    <property type="nucleotide sequence ID" value="NZ_JAPDPI010000014.1"/>
</dbReference>
<dbReference type="Proteomes" id="UP001207408">
    <property type="component" value="Unassembled WGS sequence"/>
</dbReference>
<name>A0AAE3MCZ9_9BACT</name>
<dbReference type="EMBL" id="JAPDPI010000014">
    <property type="protein sequence ID" value="MCW3805668.1"/>
    <property type="molecule type" value="Genomic_DNA"/>
</dbReference>
<protein>
    <submittedName>
        <fullName evidence="1">SIR2 family protein</fullName>
    </submittedName>
</protein>
<dbReference type="Pfam" id="PF13289">
    <property type="entry name" value="SIR2_2"/>
    <property type="match status" value="1"/>
</dbReference>
<reference evidence="1" key="1">
    <citation type="submission" date="2022-10" db="EMBL/GenBank/DDBJ databases">
        <authorList>
            <person name="Yu W.X."/>
        </authorList>
    </citation>
    <scope>NUCLEOTIDE SEQUENCE</scope>
    <source>
        <strain evidence="1">D04</strain>
    </source>
</reference>
<sequence length="397" mass="45422">MEYEEIKKVIESCHLNFLIGSGASVPFLGTLSDIETLLTDLSKKDNDDDKEIVDASIKKHYYDVAVKGNSEIDSGTGSKLDSVKTSYSNFISAINIILTRRKTNLVTKQANLFTTNMDLFLDYTLEKQKLAFNDGFSGRMNPVYGTENFHNSIRKTSTHYEFQSEVPLFNVFKLHGSVNWKLHNGKITYDYGHTILNEINSLSINSGDFLPIEYESDETDDKGNKIWKCYSIEELYDTQDLLGIEKGEAHTQFIDTYNKLQMVNPTKQKFEITTQDVVFYELLRMYSNHLERENSVLFVFGFSFADEHIREITKRVAASNPTLLIVIFAYDSKSKESIEKEIPKSANVKFIFDSEDNVKYSLETINHSYFKKLAEELEGGSNEDAVVIDEPKTVENE</sequence>
<dbReference type="AlphaFoldDB" id="A0AAE3MCZ9"/>
<accession>A0AAE3MCZ9</accession>
<proteinExistence type="predicted"/>